<dbReference type="STRING" id="993689.GCA_002077135_02927"/>
<evidence type="ECO:0000256" key="2">
    <source>
        <dbReference type="ARBA" id="ARBA00005272"/>
    </source>
</evidence>
<dbReference type="PANTHER" id="PTHR42913:SF3">
    <property type="entry name" value="64 KDA MITOCHONDRIAL NADH DEHYDROGENASE (EUROFUNG)"/>
    <property type="match status" value="1"/>
</dbReference>
<keyword evidence="5" id="KW-0560">Oxidoreductase</keyword>
<evidence type="ECO:0000259" key="6">
    <source>
        <dbReference type="Pfam" id="PF07992"/>
    </source>
</evidence>
<evidence type="ECO:0000313" key="8">
    <source>
        <dbReference type="Proteomes" id="UP000307749"/>
    </source>
</evidence>
<dbReference type="PRINTS" id="PR00368">
    <property type="entry name" value="FADPNR"/>
</dbReference>
<organism evidence="7 8">
    <name type="scientific">Metallibacterium scheffleri</name>
    <dbReference type="NCBI Taxonomy" id="993689"/>
    <lineage>
        <taxon>Bacteria</taxon>
        <taxon>Pseudomonadati</taxon>
        <taxon>Pseudomonadota</taxon>
        <taxon>Gammaproteobacteria</taxon>
        <taxon>Lysobacterales</taxon>
        <taxon>Rhodanobacteraceae</taxon>
        <taxon>Metallibacterium</taxon>
    </lineage>
</organism>
<comment type="similarity">
    <text evidence="2">Belongs to the NADH dehydrogenase family.</text>
</comment>
<name>A0A4V3UTE6_9GAMM</name>
<dbReference type="InterPro" id="IPR051169">
    <property type="entry name" value="NADH-Q_oxidoreductase"/>
</dbReference>
<dbReference type="Proteomes" id="UP000307749">
    <property type="component" value="Unassembled WGS sequence"/>
</dbReference>
<gene>
    <name evidence="7" type="ORF">B1806_08980</name>
</gene>
<feature type="domain" description="FAD/NAD(P)-binding" evidence="6">
    <location>
        <begin position="7"/>
        <end position="341"/>
    </location>
</feature>
<dbReference type="InterPro" id="IPR036188">
    <property type="entry name" value="FAD/NAD-bd_sf"/>
</dbReference>
<sequence length="437" mass="48429">MTIKRQRLVIVGGGAGGLELASRLSSRHLRKRLQVTLIDAQRTHLWKPLLHEVAAGSFDPAEHALEYMVHAARHGIDFRLGTMQRLDRAQRQVWLAPVINREGNEILAQRSVAYDTLVLAVGSVANDFGVPGVAEHCWFLDTLHEAKRFQRRLLDALLRFAGHVADDPAAEFRIAIVGGGATGVELAAQLHRVSRVLTQYGLEALQPEQRIRISVLEAGPRILPGLPPRMSASVTRELQRIGISVLVEQRVIGVDAEALLLADGHRIEAEIKVWAAGIRGPECLLHGDGLELNRIRQLVVQRNLLTTRDENIFALGDCAAFPPDAQGQTVPPRAQAAHQQASFLARAIRRRLHGKGSLGEYHYRDYGSLVALGHYSTVGNLMGAITGNVWISGFIARFMYVSLYKLHQAALYGWWHTLLLGLANRLRRTVDPEIKLH</sequence>
<protein>
    <submittedName>
        <fullName evidence="7">FAD-dependent oxidoreductase</fullName>
    </submittedName>
</protein>
<dbReference type="PANTHER" id="PTHR42913">
    <property type="entry name" value="APOPTOSIS-INDUCING FACTOR 1"/>
    <property type="match status" value="1"/>
</dbReference>
<evidence type="ECO:0000256" key="5">
    <source>
        <dbReference type="ARBA" id="ARBA00023002"/>
    </source>
</evidence>
<reference evidence="7 8" key="1">
    <citation type="submission" date="2017-02" db="EMBL/GenBank/DDBJ databases">
        <title>Whole genome sequencing of Metallibacterium scheffleri DSM 24874 (T).</title>
        <authorList>
            <person name="Kumar S."/>
            <person name="Patil P."/>
            <person name="Patil P.B."/>
        </authorList>
    </citation>
    <scope>NUCLEOTIDE SEQUENCE [LARGE SCALE GENOMIC DNA]</scope>
    <source>
        <strain evidence="7 8">DSM 24874</strain>
    </source>
</reference>
<evidence type="ECO:0000256" key="3">
    <source>
        <dbReference type="ARBA" id="ARBA00022630"/>
    </source>
</evidence>
<keyword evidence="3" id="KW-0285">Flavoprotein</keyword>
<dbReference type="AlphaFoldDB" id="A0A4V3UTE6"/>
<dbReference type="SUPFAM" id="SSF51905">
    <property type="entry name" value="FAD/NAD(P)-binding domain"/>
    <property type="match status" value="2"/>
</dbReference>
<dbReference type="RefSeq" id="WP_081128906.1">
    <property type="nucleotide sequence ID" value="NZ_DAHXOC010000042.1"/>
</dbReference>
<dbReference type="GO" id="GO:0019646">
    <property type="term" value="P:aerobic electron transport chain"/>
    <property type="evidence" value="ECO:0007669"/>
    <property type="project" value="TreeGrafter"/>
</dbReference>
<evidence type="ECO:0000256" key="4">
    <source>
        <dbReference type="ARBA" id="ARBA00022827"/>
    </source>
</evidence>
<comment type="caution">
    <text evidence="7">The sequence shown here is derived from an EMBL/GenBank/DDBJ whole genome shotgun (WGS) entry which is preliminary data.</text>
</comment>
<dbReference type="PRINTS" id="PR00411">
    <property type="entry name" value="PNDRDTASEI"/>
</dbReference>
<dbReference type="Pfam" id="PF07992">
    <property type="entry name" value="Pyr_redox_2"/>
    <property type="match status" value="1"/>
</dbReference>
<keyword evidence="8" id="KW-1185">Reference proteome</keyword>
<dbReference type="InterPro" id="IPR023753">
    <property type="entry name" value="FAD/NAD-binding_dom"/>
</dbReference>
<dbReference type="Gene3D" id="3.50.50.100">
    <property type="match status" value="1"/>
</dbReference>
<evidence type="ECO:0000256" key="1">
    <source>
        <dbReference type="ARBA" id="ARBA00001974"/>
    </source>
</evidence>
<comment type="cofactor">
    <cofactor evidence="1">
        <name>FAD</name>
        <dbReference type="ChEBI" id="CHEBI:57692"/>
    </cofactor>
</comment>
<keyword evidence="4" id="KW-0274">FAD</keyword>
<evidence type="ECO:0000313" key="7">
    <source>
        <dbReference type="EMBL" id="THD10351.1"/>
    </source>
</evidence>
<accession>A0A4V3UTE6</accession>
<proteinExistence type="inferred from homology"/>
<dbReference type="EMBL" id="MWQO01000029">
    <property type="protein sequence ID" value="THD10351.1"/>
    <property type="molecule type" value="Genomic_DNA"/>
</dbReference>
<dbReference type="OrthoDB" id="9781621at2"/>
<dbReference type="GO" id="GO:0003955">
    <property type="term" value="F:NAD(P)H dehydrogenase (quinone) activity"/>
    <property type="evidence" value="ECO:0007669"/>
    <property type="project" value="TreeGrafter"/>
</dbReference>